<dbReference type="GO" id="GO:0016989">
    <property type="term" value="F:sigma factor antagonist activity"/>
    <property type="evidence" value="ECO:0007669"/>
    <property type="project" value="TreeGrafter"/>
</dbReference>
<dbReference type="PANTHER" id="PTHR30273">
    <property type="entry name" value="PERIPLASMIC SIGNAL SENSOR AND SIGMA FACTOR ACTIVATOR FECR-RELATED"/>
    <property type="match status" value="1"/>
</dbReference>
<proteinExistence type="predicted"/>
<keyword evidence="6" id="KW-1185">Reference proteome</keyword>
<dbReference type="EMBL" id="ANHY01000005">
    <property type="protein sequence ID" value="EKV31852.1"/>
    <property type="molecule type" value="Genomic_DNA"/>
</dbReference>
<dbReference type="OrthoDB" id="1098280at2"/>
<dbReference type="PIRSF" id="PIRSF018266">
    <property type="entry name" value="FecR"/>
    <property type="match status" value="1"/>
</dbReference>
<keyword evidence="2" id="KW-1133">Transmembrane helix</keyword>
<dbReference type="RefSeq" id="WP_009539721.1">
    <property type="nucleotide sequence ID" value="NZ_ANHY01000005.1"/>
</dbReference>
<evidence type="ECO:0000313" key="6">
    <source>
        <dbReference type="Proteomes" id="UP000009881"/>
    </source>
</evidence>
<evidence type="ECO:0000259" key="3">
    <source>
        <dbReference type="Pfam" id="PF04773"/>
    </source>
</evidence>
<dbReference type="Pfam" id="PF16220">
    <property type="entry name" value="DUF4880"/>
    <property type="match status" value="1"/>
</dbReference>
<dbReference type="PANTHER" id="PTHR30273:SF2">
    <property type="entry name" value="PROTEIN FECR"/>
    <property type="match status" value="1"/>
</dbReference>
<dbReference type="eggNOG" id="COG3712">
    <property type="taxonomic scope" value="Bacteria"/>
</dbReference>
<dbReference type="Proteomes" id="UP000009881">
    <property type="component" value="Unassembled WGS sequence"/>
</dbReference>
<name>K9H2N9_9PROT</name>
<evidence type="ECO:0000313" key="5">
    <source>
        <dbReference type="EMBL" id="EKV31852.1"/>
    </source>
</evidence>
<protein>
    <submittedName>
        <fullName evidence="5">Uncharacterized protein</fullName>
    </submittedName>
</protein>
<feature type="transmembrane region" description="Helical" evidence="2">
    <location>
        <begin position="109"/>
        <end position="127"/>
    </location>
</feature>
<feature type="domain" description="FecR N-terminal" evidence="4">
    <location>
        <begin position="14"/>
        <end position="53"/>
    </location>
</feature>
<dbReference type="InterPro" id="IPR006860">
    <property type="entry name" value="FecR"/>
</dbReference>
<keyword evidence="2" id="KW-0472">Membrane</keyword>
<gene>
    <name evidence="5" type="ORF">C882_3604</name>
</gene>
<evidence type="ECO:0000256" key="2">
    <source>
        <dbReference type="SAM" id="Phobius"/>
    </source>
</evidence>
<comment type="caution">
    <text evidence="5">The sequence shown here is derived from an EMBL/GenBank/DDBJ whole genome shotgun (WGS) entry which is preliminary data.</text>
</comment>
<dbReference type="Pfam" id="PF04773">
    <property type="entry name" value="FecR"/>
    <property type="match status" value="1"/>
</dbReference>
<reference evidence="5 6" key="1">
    <citation type="journal article" date="2013" name="Genome Announc.">
        <title>Draft Genome Sequence of an Alphaproteobacterium, Caenispirillum salinarum AK4(T), Isolated from a Solar Saltern.</title>
        <authorList>
            <person name="Khatri I."/>
            <person name="Singh A."/>
            <person name="Korpole S."/>
            <person name="Pinnaka A.K."/>
            <person name="Subramanian S."/>
        </authorList>
    </citation>
    <scope>NUCLEOTIDE SEQUENCE [LARGE SCALE GENOMIC DNA]</scope>
    <source>
        <strain evidence="5 6">AK4</strain>
    </source>
</reference>
<dbReference type="InterPro" id="IPR012373">
    <property type="entry name" value="Ferrdict_sens_TM"/>
</dbReference>
<sequence>MSIPAKDRDQAALEAARWLVVLEDAPDDAALRAEFEAWRRADPVHAEAWAETADVYALMAEVPPVHHAQWAAGAAPHPAAAARSAPEGRRHAARAGAARGAGRPVRRRVALGAAVAAMAACLALVVAPDLLLRLESDHLTATAEARVLDLPDGSTVRLSPASAVAVDFTAAERRVRLVAGEAFFEVAPAPERPFRVIAGEATATVLGTAFNVRLAEEEVAVAVRHGRVAVTPPDAASALPKPLEAGDWVRLGPSGGVTRGAVPPDEVGVWMQGQIVARDRTIASVVDDLRRYHAGVILVADPAFGSRRVTGVYSVRDPAAALSALAGAHGGTVRALSPWVLVVTGG</sequence>
<dbReference type="AlphaFoldDB" id="K9H2N9"/>
<dbReference type="Gene3D" id="2.60.120.1440">
    <property type="match status" value="1"/>
</dbReference>
<accession>K9H2N9</accession>
<dbReference type="STRING" id="1238182.C882_3604"/>
<feature type="region of interest" description="Disordered" evidence="1">
    <location>
        <begin position="77"/>
        <end position="99"/>
    </location>
</feature>
<feature type="domain" description="FecR protein" evidence="3">
    <location>
        <begin position="138"/>
        <end position="228"/>
    </location>
</feature>
<dbReference type="PATRIC" id="fig|1238182.3.peg.1275"/>
<organism evidence="5 6">
    <name type="scientific">Caenispirillum salinarum AK4</name>
    <dbReference type="NCBI Taxonomy" id="1238182"/>
    <lineage>
        <taxon>Bacteria</taxon>
        <taxon>Pseudomonadati</taxon>
        <taxon>Pseudomonadota</taxon>
        <taxon>Alphaproteobacteria</taxon>
        <taxon>Rhodospirillales</taxon>
        <taxon>Novispirillaceae</taxon>
        <taxon>Caenispirillum</taxon>
    </lineage>
</organism>
<dbReference type="InterPro" id="IPR032623">
    <property type="entry name" value="FecR_N"/>
</dbReference>
<evidence type="ECO:0000259" key="4">
    <source>
        <dbReference type="Pfam" id="PF16220"/>
    </source>
</evidence>
<evidence type="ECO:0000256" key="1">
    <source>
        <dbReference type="SAM" id="MobiDB-lite"/>
    </source>
</evidence>
<keyword evidence="2" id="KW-0812">Transmembrane</keyword>